<organism evidence="1 2">
    <name type="scientific">Rhipicephalus sanguineus</name>
    <name type="common">Brown dog tick</name>
    <name type="synonym">Ixodes sanguineus</name>
    <dbReference type="NCBI Taxonomy" id="34632"/>
    <lineage>
        <taxon>Eukaryota</taxon>
        <taxon>Metazoa</taxon>
        <taxon>Ecdysozoa</taxon>
        <taxon>Arthropoda</taxon>
        <taxon>Chelicerata</taxon>
        <taxon>Arachnida</taxon>
        <taxon>Acari</taxon>
        <taxon>Parasitiformes</taxon>
        <taxon>Ixodida</taxon>
        <taxon>Ixodoidea</taxon>
        <taxon>Ixodidae</taxon>
        <taxon>Rhipicephalinae</taxon>
        <taxon>Rhipicephalus</taxon>
        <taxon>Rhipicephalus</taxon>
    </lineage>
</organism>
<comment type="caution">
    <text evidence="1">The sequence shown here is derived from an EMBL/GenBank/DDBJ whole genome shotgun (WGS) entry which is preliminary data.</text>
</comment>
<dbReference type="EMBL" id="JABSTV010001246">
    <property type="protein sequence ID" value="KAH7976325.1"/>
    <property type="molecule type" value="Genomic_DNA"/>
</dbReference>
<name>A0A9D4QDC4_RHISA</name>
<dbReference type="Proteomes" id="UP000821837">
    <property type="component" value="Chromosome 10"/>
</dbReference>
<proteinExistence type="predicted"/>
<dbReference type="VEuPathDB" id="VectorBase:RSAN_049609"/>
<reference evidence="1" key="1">
    <citation type="journal article" date="2020" name="Cell">
        <title>Large-Scale Comparative Analyses of Tick Genomes Elucidate Their Genetic Diversity and Vector Capacities.</title>
        <authorList>
            <consortium name="Tick Genome and Microbiome Consortium (TIGMIC)"/>
            <person name="Jia N."/>
            <person name="Wang J."/>
            <person name="Shi W."/>
            <person name="Du L."/>
            <person name="Sun Y."/>
            <person name="Zhan W."/>
            <person name="Jiang J.F."/>
            <person name="Wang Q."/>
            <person name="Zhang B."/>
            <person name="Ji P."/>
            <person name="Bell-Sakyi L."/>
            <person name="Cui X.M."/>
            <person name="Yuan T.T."/>
            <person name="Jiang B.G."/>
            <person name="Yang W.F."/>
            <person name="Lam T.T."/>
            <person name="Chang Q.C."/>
            <person name="Ding S.J."/>
            <person name="Wang X.J."/>
            <person name="Zhu J.G."/>
            <person name="Ruan X.D."/>
            <person name="Zhao L."/>
            <person name="Wei J.T."/>
            <person name="Ye R.Z."/>
            <person name="Que T.C."/>
            <person name="Du C.H."/>
            <person name="Zhou Y.H."/>
            <person name="Cheng J.X."/>
            <person name="Dai P.F."/>
            <person name="Guo W.B."/>
            <person name="Han X.H."/>
            <person name="Huang E.J."/>
            <person name="Li L.F."/>
            <person name="Wei W."/>
            <person name="Gao Y.C."/>
            <person name="Liu J.Z."/>
            <person name="Shao H.Z."/>
            <person name="Wang X."/>
            <person name="Wang C.C."/>
            <person name="Yang T.C."/>
            <person name="Huo Q.B."/>
            <person name="Li W."/>
            <person name="Chen H.Y."/>
            <person name="Chen S.E."/>
            <person name="Zhou L.G."/>
            <person name="Ni X.B."/>
            <person name="Tian J.H."/>
            <person name="Sheng Y."/>
            <person name="Liu T."/>
            <person name="Pan Y.S."/>
            <person name="Xia L.Y."/>
            <person name="Li J."/>
            <person name="Zhao F."/>
            <person name="Cao W.C."/>
        </authorList>
    </citation>
    <scope>NUCLEOTIDE SEQUENCE</scope>
    <source>
        <strain evidence="1">Rsan-2018</strain>
    </source>
</reference>
<accession>A0A9D4QDC4</accession>
<evidence type="ECO:0000313" key="2">
    <source>
        <dbReference type="Proteomes" id="UP000821837"/>
    </source>
</evidence>
<sequence length="152" mass="17043">MIHEIETKMHEGREMESNLTAIRDAIRQEIAGDRGIGIIRRIKMKRQLGELEFRIRELHGKNQEGEARFRAFISGVSSGEIRDRRSARSVLGTIFNFYGTIVSRIITICRGFAGGIINIYKRIFLGVGGVIHRLLALKLAPLEAGINIISGI</sequence>
<keyword evidence="2" id="KW-1185">Reference proteome</keyword>
<reference evidence="1" key="2">
    <citation type="submission" date="2021-09" db="EMBL/GenBank/DDBJ databases">
        <authorList>
            <person name="Jia N."/>
            <person name="Wang J."/>
            <person name="Shi W."/>
            <person name="Du L."/>
            <person name="Sun Y."/>
            <person name="Zhan W."/>
            <person name="Jiang J."/>
            <person name="Wang Q."/>
            <person name="Zhang B."/>
            <person name="Ji P."/>
            <person name="Sakyi L.B."/>
            <person name="Cui X."/>
            <person name="Yuan T."/>
            <person name="Jiang B."/>
            <person name="Yang W."/>
            <person name="Lam T.T.-Y."/>
            <person name="Chang Q."/>
            <person name="Ding S."/>
            <person name="Wang X."/>
            <person name="Zhu J."/>
            <person name="Ruan X."/>
            <person name="Zhao L."/>
            <person name="Wei J."/>
            <person name="Que T."/>
            <person name="Du C."/>
            <person name="Cheng J."/>
            <person name="Dai P."/>
            <person name="Han X."/>
            <person name="Huang E."/>
            <person name="Gao Y."/>
            <person name="Liu J."/>
            <person name="Shao H."/>
            <person name="Ye R."/>
            <person name="Li L."/>
            <person name="Wei W."/>
            <person name="Wang X."/>
            <person name="Wang C."/>
            <person name="Huo Q."/>
            <person name="Li W."/>
            <person name="Guo W."/>
            <person name="Chen H."/>
            <person name="Chen S."/>
            <person name="Zhou L."/>
            <person name="Zhou L."/>
            <person name="Ni X."/>
            <person name="Tian J."/>
            <person name="Zhou Y."/>
            <person name="Sheng Y."/>
            <person name="Liu T."/>
            <person name="Pan Y."/>
            <person name="Xia L."/>
            <person name="Li J."/>
            <person name="Zhao F."/>
            <person name="Cao W."/>
        </authorList>
    </citation>
    <scope>NUCLEOTIDE SEQUENCE</scope>
    <source>
        <strain evidence="1">Rsan-2018</strain>
        <tissue evidence="1">Larvae</tissue>
    </source>
</reference>
<gene>
    <name evidence="1" type="ORF">HPB52_011907</name>
</gene>
<protein>
    <submittedName>
        <fullName evidence="1">Uncharacterized protein</fullName>
    </submittedName>
</protein>
<evidence type="ECO:0000313" key="1">
    <source>
        <dbReference type="EMBL" id="KAH7976325.1"/>
    </source>
</evidence>
<dbReference type="AlphaFoldDB" id="A0A9D4QDC4"/>